<dbReference type="PANTHER" id="PTHR30480">
    <property type="entry name" value="BETA-HEXOSAMINIDASE-RELATED"/>
    <property type="match status" value="1"/>
</dbReference>
<dbReference type="RefSeq" id="WP_206847712.1">
    <property type="nucleotide sequence ID" value="NZ_CP065956.1"/>
</dbReference>
<evidence type="ECO:0000259" key="4">
    <source>
        <dbReference type="Pfam" id="PF00933"/>
    </source>
</evidence>
<sequence>MNGYSTFTNALRDGGRFLIIGLPGAHLSQDQIQIIREIQPSGFIFFSRNLENPLSFRNLLEQLRSLVEHEPIFAIDQEGGRVSRLKAFGSEPPGAKELGEKADLDLLREHGELTGKLLRLFGLNFDLAPVLDMDTSEREHNSLKGRSFAPEPQDVSRFAKAFIEGLKSQGILCCGKHFPGYSFAQCDPHLELPQSFKSKKELESFEWIPFRALQNFCDSFMIAHIRNFNLDPQGLPATLSSRTISIIRQEWHFTQLLVSDDIDMGAIINHYSLKDTLELSLKAGIDILLLCHRFHLVREAAAILSSLPESIKEAAAQRIENFRNRLAPPLAFSLELFQAIDREIYSLREKVLGKERAKQRSIEDGKRSPVEIY</sequence>
<accession>A0ABX7PX66</accession>
<dbReference type="EMBL" id="CP065956">
    <property type="protein sequence ID" value="QSR87263.1"/>
    <property type="molecule type" value="Genomic_DNA"/>
</dbReference>
<dbReference type="InterPro" id="IPR017853">
    <property type="entry name" value="GH"/>
</dbReference>
<gene>
    <name evidence="5" type="ORF">EM20IM_02715</name>
</gene>
<reference evidence="5 6" key="1">
    <citation type="submission" date="2020-12" db="EMBL/GenBank/DDBJ databases">
        <authorList>
            <person name="Awala S.I."/>
            <person name="Gwak J.-H."/>
            <person name="Kim S.-J."/>
            <person name="Rhee S.-K."/>
        </authorList>
    </citation>
    <scope>NUCLEOTIDE SEQUENCE [LARGE SCALE GENOMIC DNA]</scope>
    <source>
        <strain evidence="5 6">IT5</strain>
    </source>
</reference>
<dbReference type="Proteomes" id="UP000663088">
    <property type="component" value="Chromosome"/>
</dbReference>
<comment type="similarity">
    <text evidence="1">Belongs to the glycosyl hydrolase 3 family.</text>
</comment>
<dbReference type="Pfam" id="PF00933">
    <property type="entry name" value="Glyco_hydro_3"/>
    <property type="match status" value="1"/>
</dbReference>
<protein>
    <submittedName>
        <fullName evidence="5">Glycoside hydrolase family 3 protein</fullName>
    </submittedName>
</protein>
<feature type="domain" description="Glycoside hydrolase family 3 N-terminal" evidence="4">
    <location>
        <begin position="26"/>
        <end position="319"/>
    </location>
</feature>
<keyword evidence="2 5" id="KW-0378">Hydrolase</keyword>
<dbReference type="InterPro" id="IPR036962">
    <property type="entry name" value="Glyco_hydro_3_N_sf"/>
</dbReference>
<keyword evidence="3" id="KW-0326">Glycosidase</keyword>
<organism evidence="5 6">
    <name type="scientific">Candidatus Methylacidiphilum infernorum</name>
    <dbReference type="NCBI Taxonomy" id="511746"/>
    <lineage>
        <taxon>Bacteria</taxon>
        <taxon>Pseudomonadati</taxon>
        <taxon>Verrucomicrobiota</taxon>
        <taxon>Methylacidiphilae</taxon>
        <taxon>Methylacidiphilales</taxon>
        <taxon>Methylacidiphilaceae</taxon>
        <taxon>Methylacidiphilum (ex Ratnadevi et al. 2023)</taxon>
    </lineage>
</organism>
<evidence type="ECO:0000256" key="1">
    <source>
        <dbReference type="ARBA" id="ARBA00005336"/>
    </source>
</evidence>
<keyword evidence="6" id="KW-1185">Reference proteome</keyword>
<evidence type="ECO:0000313" key="5">
    <source>
        <dbReference type="EMBL" id="QSR87263.1"/>
    </source>
</evidence>
<dbReference type="GO" id="GO:0016787">
    <property type="term" value="F:hydrolase activity"/>
    <property type="evidence" value="ECO:0007669"/>
    <property type="project" value="UniProtKB-KW"/>
</dbReference>
<dbReference type="PANTHER" id="PTHR30480:SF16">
    <property type="entry name" value="GLYCOSIDE HYDROLASE FAMILY 3 DOMAIN PROTEIN"/>
    <property type="match status" value="1"/>
</dbReference>
<dbReference type="Gene3D" id="3.20.20.300">
    <property type="entry name" value="Glycoside hydrolase, family 3, N-terminal domain"/>
    <property type="match status" value="1"/>
</dbReference>
<dbReference type="SUPFAM" id="SSF51445">
    <property type="entry name" value="(Trans)glycosidases"/>
    <property type="match status" value="1"/>
</dbReference>
<name>A0ABX7PX66_9BACT</name>
<evidence type="ECO:0000256" key="3">
    <source>
        <dbReference type="ARBA" id="ARBA00023295"/>
    </source>
</evidence>
<evidence type="ECO:0000256" key="2">
    <source>
        <dbReference type="ARBA" id="ARBA00022801"/>
    </source>
</evidence>
<evidence type="ECO:0000313" key="6">
    <source>
        <dbReference type="Proteomes" id="UP000663088"/>
    </source>
</evidence>
<dbReference type="InterPro" id="IPR001764">
    <property type="entry name" value="Glyco_hydro_3_N"/>
</dbReference>
<dbReference type="InterPro" id="IPR050226">
    <property type="entry name" value="NagZ_Beta-hexosaminidase"/>
</dbReference>
<proteinExistence type="inferred from homology"/>